<evidence type="ECO:0008006" key="4">
    <source>
        <dbReference type="Google" id="ProtNLM"/>
    </source>
</evidence>
<organism evidence="2 3">
    <name type="scientific">Oceanobacillus locisalsi</name>
    <dbReference type="NCBI Taxonomy" id="546107"/>
    <lineage>
        <taxon>Bacteria</taxon>
        <taxon>Bacillati</taxon>
        <taxon>Bacillota</taxon>
        <taxon>Bacilli</taxon>
        <taxon>Bacillales</taxon>
        <taxon>Bacillaceae</taxon>
        <taxon>Oceanobacillus</taxon>
    </lineage>
</organism>
<dbReference type="EMBL" id="JBHTKK010000013">
    <property type="protein sequence ID" value="MFD1066696.1"/>
    <property type="molecule type" value="Genomic_DNA"/>
</dbReference>
<protein>
    <recommendedName>
        <fullName evidence="4">Transglycosylase SLT domain-containing protein</fullName>
    </recommendedName>
</protein>
<dbReference type="Gene3D" id="1.10.287.700">
    <property type="entry name" value="Helix hairpin bin"/>
    <property type="match status" value="1"/>
</dbReference>
<dbReference type="Proteomes" id="UP001597041">
    <property type="component" value="Unassembled WGS sequence"/>
</dbReference>
<evidence type="ECO:0000313" key="3">
    <source>
        <dbReference type="Proteomes" id="UP001597041"/>
    </source>
</evidence>
<feature type="region of interest" description="Disordered" evidence="1">
    <location>
        <begin position="450"/>
        <end position="477"/>
    </location>
</feature>
<evidence type="ECO:0000256" key="1">
    <source>
        <dbReference type="SAM" id="MobiDB-lite"/>
    </source>
</evidence>
<feature type="region of interest" description="Disordered" evidence="1">
    <location>
        <begin position="358"/>
        <end position="379"/>
    </location>
</feature>
<dbReference type="Gene3D" id="1.20.120.20">
    <property type="entry name" value="Apolipoprotein"/>
    <property type="match status" value="1"/>
</dbReference>
<feature type="compositionally biased region" description="Polar residues" evidence="1">
    <location>
        <begin position="358"/>
        <end position="377"/>
    </location>
</feature>
<comment type="caution">
    <text evidence="2">The sequence shown here is derived from an EMBL/GenBank/DDBJ whole genome shotgun (WGS) entry which is preliminary data.</text>
</comment>
<gene>
    <name evidence="2" type="ORF">ACFQ19_11730</name>
</gene>
<name>A0ABW3NK28_9BACI</name>
<accession>A0ABW3NK28</accession>
<dbReference type="CDD" id="cd13402">
    <property type="entry name" value="LT_TF-like"/>
    <property type="match status" value="1"/>
</dbReference>
<dbReference type="RefSeq" id="WP_379592273.1">
    <property type="nucleotide sequence ID" value="NZ_JBHTKK010000013.1"/>
</dbReference>
<evidence type="ECO:0000313" key="2">
    <source>
        <dbReference type="EMBL" id="MFD1066696.1"/>
    </source>
</evidence>
<keyword evidence="3" id="KW-1185">Reference proteome</keyword>
<sequence>MPKGTEVIPAKKTRELLSNVPAYAKGIFGSAWDGVKSGASYAWDKTKQGAGYVKDGAVTAGKKVAEWTGNVWDYVKEPGKLLNIALEKVGASIPDGVGTMAEMAKGAFTTVKDKAVDFVKEKLKMGSPDAPNASAGATGWRPNIMQAAAKMGESVSSAEVQGIIAQIQRESNGNEKIIQSSAVWDVNMANNNPARGLLQYIPQTFSAYKVPGHGNILNGNHQLMAFFNNRNWRSDLPYGKSGWGPSGGRKYKRGTNYVPEDGPAYLHKGEAVIPAEYNQSSKGKDIIGLIGKRLGLSEDTLLNYHEGVVGEFSLVQELLRIQIQEIINQNPFLQRMVDGVRRTKETLSNQIAEAKQGIQTGMNRNKNELSQQEQANADKSLKRINKAEESISSDVDKESNRLAQNIGKKAGEIISDVTKSVNTMGTRIEKATGQAINKLETKIESVEKKADKAQSSANKAQKSSKSKSKSSGIKGRVNSLIQQGGSAAKKYFGAIEEDGDWMNDWSTHIGSKKQQKPYLLAGYDYAKSLGFREGKSAQKHLNRIKGYADGGIVDMKQLAWIAEGGWAESIISHDPAKRISQKAIWERTGDMLGFSDAKGNSEVLSKLERIAKSVENSPESQLLQKLIKVTKEGKVISVNGNELAEVMYGPFKEKEALDGLGRYFD</sequence>
<proteinExistence type="predicted"/>
<reference evidence="3" key="1">
    <citation type="journal article" date="2019" name="Int. J. Syst. Evol. Microbiol.">
        <title>The Global Catalogue of Microorganisms (GCM) 10K type strain sequencing project: providing services to taxonomists for standard genome sequencing and annotation.</title>
        <authorList>
            <consortium name="The Broad Institute Genomics Platform"/>
            <consortium name="The Broad Institute Genome Sequencing Center for Infectious Disease"/>
            <person name="Wu L."/>
            <person name="Ma J."/>
        </authorList>
    </citation>
    <scope>NUCLEOTIDE SEQUENCE [LARGE SCALE GENOMIC DNA]</scope>
    <source>
        <strain evidence="3">CCUG 56608</strain>
    </source>
</reference>